<organism evidence="2 3">
    <name type="scientific">Cercospora kikuchii</name>
    <dbReference type="NCBI Taxonomy" id="84275"/>
    <lineage>
        <taxon>Eukaryota</taxon>
        <taxon>Fungi</taxon>
        <taxon>Dikarya</taxon>
        <taxon>Ascomycota</taxon>
        <taxon>Pezizomycotina</taxon>
        <taxon>Dothideomycetes</taxon>
        <taxon>Dothideomycetidae</taxon>
        <taxon>Mycosphaerellales</taxon>
        <taxon>Mycosphaerellaceae</taxon>
        <taxon>Cercospora</taxon>
    </lineage>
</organism>
<reference evidence="2 3" key="1">
    <citation type="submission" date="2021-01" db="EMBL/GenBank/DDBJ databases">
        <title>Cercospora kikuchii MAFF 305040 whole genome shotgun sequence.</title>
        <authorList>
            <person name="Kashiwa T."/>
            <person name="Suzuki T."/>
        </authorList>
    </citation>
    <scope>NUCLEOTIDE SEQUENCE [LARGE SCALE GENOMIC DNA]</scope>
    <source>
        <strain evidence="2 3">MAFF 305040</strain>
    </source>
</reference>
<accession>A0A9P3CS32</accession>
<comment type="caution">
    <text evidence="2">The sequence shown here is derived from an EMBL/GenBank/DDBJ whole genome shotgun (WGS) entry which is preliminary data.</text>
</comment>
<sequence>MFLIATSFNGLDFAVSFFAPYSLLRGGSVPAARGIDFHVLGSFPPKALYKSLKRKHWASALSNSAGTLGGVLTIISSGLWLVDRDVVQEMAIRLPLAHSWNATWPDSSLTGDGGAGVTFNTIQHGGAVMGPLIWDDYVLPDLSTGLTIESETQETLVGSSSNYTFQVQALRPHLLCEAIDNDRTKVYRNEKDGAYTDLEFLFPLEGHCRRGGRYGENAYYNVSYSIYAKSAGASLWFGKLIDLHLGPFHNRTVSDGSSNTTEETLEFGEPSYGPDNIVGCPSVGVVLGPFNVSDGKKKASEFTALLCSQKVEQVALDVTYLGNQTRTPTLVGSDGPRRIEGQSHYLTNGTQGFESFAYRVQLYIGNLSAINASHGENPFSQVDGFVDNIVSGPGGVPFEELQGKDNQDNLINAVQKLYNKYMSLAIDANFRQAYSTPEEAEFVTGKLRIMTSRLQVNFVSKLILQIILAVMTLMGGLAFWLADLRGSLPRKPTSIASTMGFLASSKLCGSNGSASLIPKNAMQTEEKEFVNLFDGWLFSLGWWNTSTETDVEVVLDSGVVERAKKKRFGIDVGVPEQLGFRKRRRFQPA</sequence>
<gene>
    <name evidence="2" type="ORF">CKM354_000793000</name>
</gene>
<keyword evidence="3" id="KW-1185">Reference proteome</keyword>
<dbReference type="RefSeq" id="XP_044659227.1">
    <property type="nucleotide sequence ID" value="XM_044803292.1"/>
</dbReference>
<keyword evidence="1" id="KW-1133">Transmembrane helix</keyword>
<dbReference type="AlphaFoldDB" id="A0A9P3CS32"/>
<dbReference type="EMBL" id="BOLY01000005">
    <property type="protein sequence ID" value="GIZ44740.1"/>
    <property type="molecule type" value="Genomic_DNA"/>
</dbReference>
<dbReference type="PANTHER" id="PTHR37544:SF1">
    <property type="entry name" value="PHOSPHORIBOSYLAMINOIMIDAZOLE-SUCCINOCARBOXAMIDE SYNTHASE"/>
    <property type="match status" value="1"/>
</dbReference>
<dbReference type="OrthoDB" id="3649451at2759"/>
<name>A0A9P3CS32_9PEZI</name>
<keyword evidence="1" id="KW-0812">Transmembrane</keyword>
<evidence type="ECO:0000313" key="2">
    <source>
        <dbReference type="EMBL" id="GIZ44740.1"/>
    </source>
</evidence>
<evidence type="ECO:0000313" key="3">
    <source>
        <dbReference type="Proteomes" id="UP000825890"/>
    </source>
</evidence>
<keyword evidence="1" id="KW-0472">Membrane</keyword>
<dbReference type="InterPro" id="IPR021840">
    <property type="entry name" value="DUF3433"/>
</dbReference>
<dbReference type="Proteomes" id="UP000825890">
    <property type="component" value="Unassembled WGS sequence"/>
</dbReference>
<dbReference type="Pfam" id="PF11915">
    <property type="entry name" value="DUF3433"/>
    <property type="match status" value="1"/>
</dbReference>
<protein>
    <submittedName>
        <fullName evidence="2">Uncharacterized protein</fullName>
    </submittedName>
</protein>
<dbReference type="PANTHER" id="PTHR37544">
    <property type="entry name" value="SPRAY-RELATED"/>
    <property type="match status" value="1"/>
</dbReference>
<proteinExistence type="predicted"/>
<dbReference type="GeneID" id="68293505"/>
<feature type="transmembrane region" description="Helical" evidence="1">
    <location>
        <begin position="462"/>
        <end position="482"/>
    </location>
</feature>
<evidence type="ECO:0000256" key="1">
    <source>
        <dbReference type="SAM" id="Phobius"/>
    </source>
</evidence>